<organism evidence="3 4">
    <name type="scientific">Undibacterium nitidum</name>
    <dbReference type="NCBI Taxonomy" id="2762298"/>
    <lineage>
        <taxon>Bacteria</taxon>
        <taxon>Pseudomonadati</taxon>
        <taxon>Pseudomonadota</taxon>
        <taxon>Betaproteobacteria</taxon>
        <taxon>Burkholderiales</taxon>
        <taxon>Oxalobacteraceae</taxon>
        <taxon>Undibacterium</taxon>
    </lineage>
</organism>
<keyword evidence="1" id="KW-1133">Transmembrane helix</keyword>
<reference evidence="3" key="1">
    <citation type="submission" date="2020-08" db="EMBL/GenBank/DDBJ databases">
        <title>Novel species isolated from subtropical streams in China.</title>
        <authorList>
            <person name="Lu H."/>
        </authorList>
    </citation>
    <scope>NUCLEOTIDE SEQUENCE</scope>
    <source>
        <strain evidence="3">LX22W</strain>
    </source>
</reference>
<dbReference type="Proteomes" id="UP000627446">
    <property type="component" value="Unassembled WGS sequence"/>
</dbReference>
<proteinExistence type="predicted"/>
<evidence type="ECO:0000313" key="3">
    <source>
        <dbReference type="EMBL" id="MBC3880107.1"/>
    </source>
</evidence>
<feature type="transmembrane region" description="Helical" evidence="1">
    <location>
        <begin position="199"/>
        <end position="218"/>
    </location>
</feature>
<feature type="transmembrane region" description="Helical" evidence="1">
    <location>
        <begin position="142"/>
        <end position="161"/>
    </location>
</feature>
<feature type="transmembrane region" description="Helical" evidence="1">
    <location>
        <begin position="113"/>
        <end position="130"/>
    </location>
</feature>
<dbReference type="PANTHER" id="PTHR22911:SF135">
    <property type="entry name" value="BLR4310 PROTEIN"/>
    <property type="match status" value="1"/>
</dbReference>
<protein>
    <submittedName>
        <fullName evidence="3">DMT family transporter</fullName>
    </submittedName>
</protein>
<feature type="transmembrane region" description="Helical" evidence="1">
    <location>
        <begin position="254"/>
        <end position="277"/>
    </location>
</feature>
<keyword evidence="1" id="KW-0472">Membrane</keyword>
<dbReference type="Pfam" id="PF00892">
    <property type="entry name" value="EamA"/>
    <property type="match status" value="2"/>
</dbReference>
<dbReference type="InterPro" id="IPR000620">
    <property type="entry name" value="EamA_dom"/>
</dbReference>
<dbReference type="AlphaFoldDB" id="A0A923HJB4"/>
<name>A0A923HJB4_9BURK</name>
<keyword evidence="4" id="KW-1185">Reference proteome</keyword>
<accession>A0A923HJB4</accession>
<feature type="transmembrane region" description="Helical" evidence="1">
    <location>
        <begin position="230"/>
        <end position="248"/>
    </location>
</feature>
<dbReference type="GO" id="GO:0016020">
    <property type="term" value="C:membrane"/>
    <property type="evidence" value="ECO:0007669"/>
    <property type="project" value="InterPro"/>
</dbReference>
<sequence>MIIAPAMWSSAGVLSRKLESARGFEVSFWRSFFAALFVLIALAVQHRQRVFGKIRALGKYGAFSGLMWGSMFSCFMLAITMTTVANALIVESLSPLLTAIFAWIFLREKIPARTWLAIFVACIGMVWMFIDGFSKLDSRGLIGVILATCVPLAASTNVIILKKGGQDVDLIPAVFVGGLLSACLMLPMALPFSASVHDLVILATLGVFQLGVPCMLMVHAAKGLSAPELSLLSLLEVLLGPLWVWMAVGEEPAQATLVGGAVVLTALIFNEMTALHLERQQKNKLV</sequence>
<feature type="domain" description="EamA" evidence="2">
    <location>
        <begin position="1"/>
        <end position="129"/>
    </location>
</feature>
<gene>
    <name evidence="3" type="ORF">H8K36_01845</name>
</gene>
<feature type="transmembrane region" description="Helical" evidence="1">
    <location>
        <begin position="27"/>
        <end position="44"/>
    </location>
</feature>
<feature type="transmembrane region" description="Helical" evidence="1">
    <location>
        <begin position="173"/>
        <end position="193"/>
    </location>
</feature>
<evidence type="ECO:0000259" key="2">
    <source>
        <dbReference type="Pfam" id="PF00892"/>
    </source>
</evidence>
<comment type="caution">
    <text evidence="3">The sequence shown here is derived from an EMBL/GenBank/DDBJ whole genome shotgun (WGS) entry which is preliminary data.</text>
</comment>
<evidence type="ECO:0000313" key="4">
    <source>
        <dbReference type="Proteomes" id="UP000627446"/>
    </source>
</evidence>
<dbReference type="EMBL" id="JACOFZ010000001">
    <property type="protein sequence ID" value="MBC3880107.1"/>
    <property type="molecule type" value="Genomic_DNA"/>
</dbReference>
<dbReference type="PANTHER" id="PTHR22911">
    <property type="entry name" value="ACYL-MALONYL CONDENSING ENZYME-RELATED"/>
    <property type="match status" value="1"/>
</dbReference>
<feature type="domain" description="EamA" evidence="2">
    <location>
        <begin position="142"/>
        <end position="269"/>
    </location>
</feature>
<feature type="transmembrane region" description="Helical" evidence="1">
    <location>
        <begin position="85"/>
        <end position="106"/>
    </location>
</feature>
<dbReference type="SUPFAM" id="SSF103481">
    <property type="entry name" value="Multidrug resistance efflux transporter EmrE"/>
    <property type="match status" value="1"/>
</dbReference>
<feature type="transmembrane region" description="Helical" evidence="1">
    <location>
        <begin position="56"/>
        <end position="79"/>
    </location>
</feature>
<evidence type="ECO:0000256" key="1">
    <source>
        <dbReference type="SAM" id="Phobius"/>
    </source>
</evidence>
<keyword evidence="1" id="KW-0812">Transmembrane</keyword>
<dbReference type="InterPro" id="IPR037185">
    <property type="entry name" value="EmrE-like"/>
</dbReference>